<feature type="compositionally biased region" description="Polar residues" evidence="1">
    <location>
        <begin position="1"/>
        <end position="11"/>
    </location>
</feature>
<evidence type="ECO:0000313" key="3">
    <source>
        <dbReference type="Proteomes" id="UP000630353"/>
    </source>
</evidence>
<dbReference type="Proteomes" id="UP000630353">
    <property type="component" value="Unassembled WGS sequence"/>
</dbReference>
<organism evidence="2 3">
    <name type="scientific">Thalassobaculum fulvum</name>
    <dbReference type="NCBI Taxonomy" id="1633335"/>
    <lineage>
        <taxon>Bacteria</taxon>
        <taxon>Pseudomonadati</taxon>
        <taxon>Pseudomonadota</taxon>
        <taxon>Alphaproteobacteria</taxon>
        <taxon>Rhodospirillales</taxon>
        <taxon>Thalassobaculaceae</taxon>
        <taxon>Thalassobaculum</taxon>
    </lineage>
</organism>
<feature type="region of interest" description="Disordered" evidence="1">
    <location>
        <begin position="1"/>
        <end position="49"/>
    </location>
</feature>
<gene>
    <name evidence="2" type="ORF">GCM10017083_07500</name>
</gene>
<evidence type="ECO:0000313" key="2">
    <source>
        <dbReference type="EMBL" id="GHD42452.1"/>
    </source>
</evidence>
<reference evidence="2" key="2">
    <citation type="submission" date="2020-09" db="EMBL/GenBank/DDBJ databases">
        <authorList>
            <person name="Sun Q."/>
            <person name="Kim S."/>
        </authorList>
    </citation>
    <scope>NUCLEOTIDE SEQUENCE</scope>
    <source>
        <strain evidence="2">KCTC 42651</strain>
    </source>
</reference>
<comment type="caution">
    <text evidence="2">The sequence shown here is derived from an EMBL/GenBank/DDBJ whole genome shotgun (WGS) entry which is preliminary data.</text>
</comment>
<dbReference type="RefSeq" id="WP_189987601.1">
    <property type="nucleotide sequence ID" value="NZ_BMZS01000002.1"/>
</dbReference>
<proteinExistence type="predicted"/>
<dbReference type="AlphaFoldDB" id="A0A918XQ28"/>
<keyword evidence="3" id="KW-1185">Reference proteome</keyword>
<accession>A0A918XQ28</accession>
<evidence type="ECO:0000256" key="1">
    <source>
        <dbReference type="SAM" id="MobiDB-lite"/>
    </source>
</evidence>
<dbReference type="EMBL" id="BMZS01000002">
    <property type="protein sequence ID" value="GHD42452.1"/>
    <property type="molecule type" value="Genomic_DNA"/>
</dbReference>
<reference evidence="2" key="1">
    <citation type="journal article" date="2014" name="Int. J. Syst. Evol. Microbiol.">
        <title>Complete genome sequence of Corynebacterium casei LMG S-19264T (=DSM 44701T), isolated from a smear-ripened cheese.</title>
        <authorList>
            <consortium name="US DOE Joint Genome Institute (JGI-PGF)"/>
            <person name="Walter F."/>
            <person name="Albersmeier A."/>
            <person name="Kalinowski J."/>
            <person name="Ruckert C."/>
        </authorList>
    </citation>
    <scope>NUCLEOTIDE SEQUENCE</scope>
    <source>
        <strain evidence="2">KCTC 42651</strain>
    </source>
</reference>
<name>A0A918XQ28_9PROT</name>
<sequence length="49" mass="5212">MSFKNFSSNLNTEKKTAANDGPKAMPVHDRPTAPAAKTPTEAQVPDNKG</sequence>
<protein>
    <submittedName>
        <fullName evidence="2">Uncharacterized protein</fullName>
    </submittedName>
</protein>